<dbReference type="InterPro" id="IPR016181">
    <property type="entry name" value="Acyl_CoA_acyltransferase"/>
</dbReference>
<dbReference type="Proteomes" id="UP000595847">
    <property type="component" value="Chromosome"/>
</dbReference>
<evidence type="ECO:0000313" key="2">
    <source>
        <dbReference type="EMBL" id="QUO40906.1"/>
    </source>
</evidence>
<evidence type="ECO:0008006" key="5">
    <source>
        <dbReference type="Google" id="ProtNLM"/>
    </source>
</evidence>
<evidence type="ECO:0000313" key="3">
    <source>
        <dbReference type="Proteomes" id="UP000595847"/>
    </source>
</evidence>
<organism evidence="1 3">
    <name type="scientific">Brevibacillus composti</name>
    <dbReference type="NCBI Taxonomy" id="2796470"/>
    <lineage>
        <taxon>Bacteria</taxon>
        <taxon>Bacillati</taxon>
        <taxon>Bacillota</taxon>
        <taxon>Bacilli</taxon>
        <taxon>Bacillales</taxon>
        <taxon>Paenibacillaceae</taxon>
        <taxon>Brevibacillus</taxon>
    </lineage>
</organism>
<accession>A0A7T5EJL8</accession>
<name>A0A7T5EJL8_9BACL</name>
<reference evidence="1 3" key="1">
    <citation type="submission" date="2020-12" db="EMBL/GenBank/DDBJ databases">
        <title>strain FJAT-54423T represents a novel species of the genus Brevibacillus.</title>
        <authorList>
            <person name="Tang R."/>
        </authorList>
    </citation>
    <scope>NUCLEOTIDE SEQUENCE [LARGE SCALE GENOMIC DNA]</scope>
    <source>
        <strain evidence="1 3">FJAT-54423</strain>
    </source>
</reference>
<sequence>MDRCFFLSQRRGIGSLLLNLMICPLQARGIGEFCLDSGYKEAQKVWKKRLGEPNYVLRDYWGEGFDHLIWKRSTREVPIIL</sequence>
<proteinExistence type="predicted"/>
<dbReference type="SUPFAM" id="SSF55729">
    <property type="entry name" value="Acyl-CoA N-acyltransferases (Nat)"/>
    <property type="match status" value="1"/>
</dbReference>
<dbReference type="EMBL" id="CP073708">
    <property type="protein sequence ID" value="QUO40906.1"/>
    <property type="molecule type" value="Genomic_DNA"/>
</dbReference>
<protein>
    <recommendedName>
        <fullName evidence="5">GNAT family N-acetyltransferase</fullName>
    </recommendedName>
</protein>
<gene>
    <name evidence="1" type="ORF">JD108_18450</name>
    <name evidence="2" type="ORF">KDJ56_18390</name>
</gene>
<dbReference type="EMBL" id="CP066308">
    <property type="protein sequence ID" value="QQE73821.1"/>
    <property type="molecule type" value="Genomic_DNA"/>
</dbReference>
<evidence type="ECO:0000313" key="1">
    <source>
        <dbReference type="EMBL" id="QQE73821.1"/>
    </source>
</evidence>
<evidence type="ECO:0000313" key="4">
    <source>
        <dbReference type="Proteomes" id="UP000677234"/>
    </source>
</evidence>
<dbReference type="AlphaFoldDB" id="A0A7T5EJL8"/>
<reference evidence="2" key="2">
    <citation type="submission" date="2021-04" db="EMBL/GenBank/DDBJ databases">
        <title>Brevibacillus composti FJAT-54423, complete genome.</title>
        <authorList>
            <person name="Tang R."/>
        </authorList>
    </citation>
    <scope>NUCLEOTIDE SEQUENCE</scope>
    <source>
        <strain evidence="2">FJAT-54424</strain>
    </source>
</reference>
<keyword evidence="4" id="KW-1185">Reference proteome</keyword>
<dbReference type="KEGG" id="bcop:JD108_18450"/>
<dbReference type="Proteomes" id="UP000677234">
    <property type="component" value="Chromosome"/>
</dbReference>